<reference evidence="1" key="1">
    <citation type="submission" date="2023-03" db="EMBL/GenBank/DDBJ databases">
        <title>Electrophorus voltai genome.</title>
        <authorList>
            <person name="Bian C."/>
        </authorList>
    </citation>
    <scope>NUCLEOTIDE SEQUENCE</scope>
    <source>
        <strain evidence="1">CB-2022</strain>
        <tissue evidence="1">Muscle</tissue>
    </source>
</reference>
<dbReference type="EMBL" id="JAROKS010000014">
    <property type="protein sequence ID" value="KAK1797350.1"/>
    <property type="molecule type" value="Genomic_DNA"/>
</dbReference>
<evidence type="ECO:0000313" key="2">
    <source>
        <dbReference type="Proteomes" id="UP001239994"/>
    </source>
</evidence>
<evidence type="ECO:0000313" key="1">
    <source>
        <dbReference type="EMBL" id="KAK1797350.1"/>
    </source>
</evidence>
<dbReference type="AlphaFoldDB" id="A0AAD8ZE34"/>
<protein>
    <submittedName>
        <fullName evidence="1">Uncharacterized protein</fullName>
    </submittedName>
</protein>
<gene>
    <name evidence="1" type="ORF">P4O66_008722</name>
</gene>
<keyword evidence="2" id="KW-1185">Reference proteome</keyword>
<proteinExistence type="predicted"/>
<dbReference type="Proteomes" id="UP001239994">
    <property type="component" value="Unassembled WGS sequence"/>
</dbReference>
<name>A0AAD8ZE34_9TELE</name>
<organism evidence="1 2">
    <name type="scientific">Electrophorus voltai</name>
    <dbReference type="NCBI Taxonomy" id="2609070"/>
    <lineage>
        <taxon>Eukaryota</taxon>
        <taxon>Metazoa</taxon>
        <taxon>Chordata</taxon>
        <taxon>Craniata</taxon>
        <taxon>Vertebrata</taxon>
        <taxon>Euteleostomi</taxon>
        <taxon>Actinopterygii</taxon>
        <taxon>Neopterygii</taxon>
        <taxon>Teleostei</taxon>
        <taxon>Ostariophysi</taxon>
        <taxon>Gymnotiformes</taxon>
        <taxon>Gymnotoidei</taxon>
        <taxon>Gymnotidae</taxon>
        <taxon>Electrophorus</taxon>
    </lineage>
</organism>
<comment type="caution">
    <text evidence="1">The sequence shown here is derived from an EMBL/GenBank/DDBJ whole genome shotgun (WGS) entry which is preliminary data.</text>
</comment>
<accession>A0AAD8ZE34</accession>
<sequence>MAPSVCKRLLLYGIFLTVAFYWCSEGTLNQFFFVVVVVVVNQLHPATLKIPLKVVVFNRSGSMLRIQNDKVAPTQGPGVPACGGNLTVSCPLLSCHCAGHRATEWDSVPTLQMPQGKTSKLSHCY</sequence>